<proteinExistence type="predicted"/>
<evidence type="ECO:0000313" key="1">
    <source>
        <dbReference type="EMBL" id="KOO36028.1"/>
    </source>
</evidence>
<keyword evidence="2" id="KW-1185">Reference proteome</keyword>
<dbReference type="EMBL" id="JWZX01000660">
    <property type="protein sequence ID" value="KOO36028.1"/>
    <property type="molecule type" value="Genomic_DNA"/>
</dbReference>
<accession>A0A0M0KC91</accession>
<dbReference type="AlphaFoldDB" id="A0A0M0KC91"/>
<sequence>MEAVVVAGVPHDPRRARYGKRASQELGRHAWFSGEIVPPALPSPSDARWADKAFNHSRWAANQVEAFDQAEKAKQRALQVWDNIARFRKMRVLWHRLDPCGYRMLLAMEKKQSQEIASVHDKASRLLQLARTGYQLVVKAAKAARRAHARLDGLMAARHTARARSASLEVTEAYHAYRNLYKARGRHVVDLGRLKIVDFTRELEISSDFKSYAWGAYGVATDVSLLLAAVDWSLSDRGNIRPYP</sequence>
<comment type="caution">
    <text evidence="1">The sequence shown here is derived from an EMBL/GenBank/DDBJ whole genome shotgun (WGS) entry which is preliminary data.</text>
</comment>
<gene>
    <name evidence="1" type="ORF">Ctob_016410</name>
</gene>
<protein>
    <submittedName>
        <fullName evidence="1">Uncharacterized protein</fullName>
    </submittedName>
</protein>
<organism evidence="1 2">
    <name type="scientific">Chrysochromulina tobinii</name>
    <dbReference type="NCBI Taxonomy" id="1460289"/>
    <lineage>
        <taxon>Eukaryota</taxon>
        <taxon>Haptista</taxon>
        <taxon>Haptophyta</taxon>
        <taxon>Prymnesiophyceae</taxon>
        <taxon>Prymnesiales</taxon>
        <taxon>Chrysochromulinaceae</taxon>
        <taxon>Chrysochromulina</taxon>
    </lineage>
</organism>
<evidence type="ECO:0000313" key="2">
    <source>
        <dbReference type="Proteomes" id="UP000037460"/>
    </source>
</evidence>
<name>A0A0M0KC91_9EUKA</name>
<reference evidence="2" key="1">
    <citation type="journal article" date="2015" name="PLoS Genet.">
        <title>Genome Sequence and Transcriptome Analyses of Chrysochromulina tobin: Metabolic Tools for Enhanced Algal Fitness in the Prominent Order Prymnesiales (Haptophyceae).</title>
        <authorList>
            <person name="Hovde B.T."/>
            <person name="Deodato C.R."/>
            <person name="Hunsperger H.M."/>
            <person name="Ryken S.A."/>
            <person name="Yost W."/>
            <person name="Jha R.K."/>
            <person name="Patterson J."/>
            <person name="Monnat R.J. Jr."/>
            <person name="Barlow S.B."/>
            <person name="Starkenburg S.R."/>
            <person name="Cattolico R.A."/>
        </authorList>
    </citation>
    <scope>NUCLEOTIDE SEQUENCE</scope>
    <source>
        <strain evidence="2">CCMP291</strain>
    </source>
</reference>
<dbReference type="Proteomes" id="UP000037460">
    <property type="component" value="Unassembled WGS sequence"/>
</dbReference>